<keyword evidence="4" id="KW-0256">Endoplasmic reticulum</keyword>
<feature type="domain" description="Sec20 C-terminal" evidence="11">
    <location>
        <begin position="153"/>
        <end position="241"/>
    </location>
</feature>
<keyword evidence="5" id="KW-0931">ER-Golgi transport</keyword>
<dbReference type="GO" id="GO:0006890">
    <property type="term" value="P:retrograde vesicle-mediated transport, Golgi to endoplasmic reticulum"/>
    <property type="evidence" value="ECO:0007669"/>
    <property type="project" value="InterPro"/>
</dbReference>
<keyword evidence="2" id="KW-0813">Transport</keyword>
<evidence type="ECO:0000256" key="9">
    <source>
        <dbReference type="ARBA" id="ARBA00037934"/>
    </source>
</evidence>
<proteinExistence type="inferred from homology"/>
<dbReference type="GO" id="GO:0005789">
    <property type="term" value="C:endoplasmic reticulum membrane"/>
    <property type="evidence" value="ECO:0007669"/>
    <property type="project" value="UniProtKB-SubCell"/>
</dbReference>
<reference evidence="12" key="1">
    <citation type="submission" date="2021-07" db="EMBL/GenBank/DDBJ databases">
        <title>Draft genome of Mortierella alpina, strain LL118, isolated from an aspen leaf litter sample.</title>
        <authorList>
            <person name="Yang S."/>
            <person name="Vinatzer B.A."/>
        </authorList>
    </citation>
    <scope>NUCLEOTIDE SEQUENCE</scope>
    <source>
        <strain evidence="12">LL118</strain>
    </source>
</reference>
<gene>
    <name evidence="12" type="ORF">KVV02_006020</name>
</gene>
<evidence type="ECO:0000256" key="6">
    <source>
        <dbReference type="ARBA" id="ARBA00022989"/>
    </source>
</evidence>
<comment type="caution">
    <text evidence="12">The sequence shown here is derived from an EMBL/GenBank/DDBJ whole genome shotgun (WGS) entry which is preliminary data.</text>
</comment>
<dbReference type="GO" id="GO:0005484">
    <property type="term" value="F:SNAP receptor activity"/>
    <property type="evidence" value="ECO:0007669"/>
    <property type="project" value="InterPro"/>
</dbReference>
<dbReference type="EMBL" id="JAIFTL010000064">
    <property type="protein sequence ID" value="KAG9324526.1"/>
    <property type="molecule type" value="Genomic_DNA"/>
</dbReference>
<keyword evidence="7" id="KW-0175">Coiled coil</keyword>
<protein>
    <recommendedName>
        <fullName evidence="11">Sec20 C-terminal domain-containing protein</fullName>
    </recommendedName>
</protein>
<sequence length="338" mass="37582">MPPIPPALPREVQLEMDALRKQYQVLEGLINRLKNLSGGTLAVQQELSRNAREESKSIEAKIENLRFLADEQDSEADRSLVLVMLEKIETQFKQQQQSLRQAVLTSKQTVDREIKSERELLLKGSRSAIELSEIRRRGASKGNTGEYMLNTSKEHNESLSRTLKLMQQEVERTAHSAKIIDESSKTLKATVNEYRTYDEVLKRGKNLITKLNQADWLDRLLIGFGLLVFSLVVMYILKKRIADRGVSLLSYLFMPIRWMLSLLIPSMNTSPATDSLPLASSVSEVAGKIIEKASGETIAAASEQARKAGVVFGEQAARAAPTSAAKGFLGILDAIVGE</sequence>
<dbReference type="InterPro" id="IPR005606">
    <property type="entry name" value="Sec20"/>
</dbReference>
<dbReference type="AlphaFoldDB" id="A0A9P8A8C5"/>
<dbReference type="Pfam" id="PF03908">
    <property type="entry name" value="Sec20"/>
    <property type="match status" value="1"/>
</dbReference>
<evidence type="ECO:0000256" key="5">
    <source>
        <dbReference type="ARBA" id="ARBA00022892"/>
    </source>
</evidence>
<dbReference type="Proteomes" id="UP000717515">
    <property type="component" value="Unassembled WGS sequence"/>
</dbReference>
<name>A0A9P8A8C5_MORAP</name>
<evidence type="ECO:0000313" key="12">
    <source>
        <dbReference type="EMBL" id="KAG9324526.1"/>
    </source>
</evidence>
<comment type="similarity">
    <text evidence="9">Belongs to the SEC20 family.</text>
</comment>
<accession>A0A9P8A8C5</accession>
<evidence type="ECO:0000256" key="2">
    <source>
        <dbReference type="ARBA" id="ARBA00022448"/>
    </source>
</evidence>
<evidence type="ECO:0000313" key="13">
    <source>
        <dbReference type="Proteomes" id="UP000717515"/>
    </source>
</evidence>
<evidence type="ECO:0000256" key="7">
    <source>
        <dbReference type="ARBA" id="ARBA00023054"/>
    </source>
</evidence>
<feature type="transmembrane region" description="Helical" evidence="10">
    <location>
        <begin position="216"/>
        <end position="237"/>
    </location>
</feature>
<dbReference type="InterPro" id="IPR056173">
    <property type="entry name" value="Sec20_C"/>
</dbReference>
<keyword evidence="6 10" id="KW-1133">Transmembrane helix</keyword>
<evidence type="ECO:0000256" key="10">
    <source>
        <dbReference type="SAM" id="Phobius"/>
    </source>
</evidence>
<evidence type="ECO:0000256" key="4">
    <source>
        <dbReference type="ARBA" id="ARBA00022824"/>
    </source>
</evidence>
<comment type="subcellular location">
    <subcellularLocation>
        <location evidence="1">Endoplasmic reticulum membrane</location>
        <topology evidence="1">Single-pass type IV membrane protein</topology>
    </subcellularLocation>
</comment>
<keyword evidence="8 10" id="KW-0472">Membrane</keyword>
<keyword evidence="3 10" id="KW-0812">Transmembrane</keyword>
<dbReference type="PANTHER" id="PTHR12825">
    <property type="entry name" value="BNIP1-RELATED"/>
    <property type="match status" value="1"/>
</dbReference>
<evidence type="ECO:0000256" key="1">
    <source>
        <dbReference type="ARBA" id="ARBA00004163"/>
    </source>
</evidence>
<evidence type="ECO:0000259" key="11">
    <source>
        <dbReference type="Pfam" id="PF03908"/>
    </source>
</evidence>
<organism evidence="12 13">
    <name type="scientific">Mortierella alpina</name>
    <name type="common">Oleaginous fungus</name>
    <name type="synonym">Mortierella renispora</name>
    <dbReference type="NCBI Taxonomy" id="64518"/>
    <lineage>
        <taxon>Eukaryota</taxon>
        <taxon>Fungi</taxon>
        <taxon>Fungi incertae sedis</taxon>
        <taxon>Mucoromycota</taxon>
        <taxon>Mortierellomycotina</taxon>
        <taxon>Mortierellomycetes</taxon>
        <taxon>Mortierellales</taxon>
        <taxon>Mortierellaceae</taxon>
        <taxon>Mortierella</taxon>
    </lineage>
</organism>
<evidence type="ECO:0000256" key="3">
    <source>
        <dbReference type="ARBA" id="ARBA00022692"/>
    </source>
</evidence>
<evidence type="ECO:0000256" key="8">
    <source>
        <dbReference type="ARBA" id="ARBA00023136"/>
    </source>
</evidence>
<dbReference type="PANTHER" id="PTHR12825:SF0">
    <property type="entry name" value="VESICLE TRANSPORT PROTEIN SEC20"/>
    <property type="match status" value="1"/>
</dbReference>
<dbReference type="GO" id="GO:0031201">
    <property type="term" value="C:SNARE complex"/>
    <property type="evidence" value="ECO:0007669"/>
    <property type="project" value="TreeGrafter"/>
</dbReference>